<dbReference type="Proteomes" id="UP001387293">
    <property type="component" value="Unassembled WGS sequence"/>
</dbReference>
<evidence type="ECO:0000313" key="1">
    <source>
        <dbReference type="EMBL" id="MEI9411858.1"/>
    </source>
</evidence>
<organism evidence="1 2">
    <name type="scientific">Mesorhizobium salmacidum</name>
    <dbReference type="NCBI Taxonomy" id="3015171"/>
    <lineage>
        <taxon>Bacteria</taxon>
        <taxon>Pseudomonadati</taxon>
        <taxon>Pseudomonadota</taxon>
        <taxon>Alphaproteobacteria</taxon>
        <taxon>Hyphomicrobiales</taxon>
        <taxon>Phyllobacteriaceae</taxon>
        <taxon>Mesorhizobium</taxon>
    </lineage>
</organism>
<proteinExistence type="predicted"/>
<evidence type="ECO:0000313" key="2">
    <source>
        <dbReference type="Proteomes" id="UP001387293"/>
    </source>
</evidence>
<dbReference type="EMBL" id="JAPYKS010000020">
    <property type="protein sequence ID" value="MEI9411858.1"/>
    <property type="molecule type" value="Genomic_DNA"/>
</dbReference>
<comment type="caution">
    <text evidence="1">The sequence shown here is derived from an EMBL/GenBank/DDBJ whole genome shotgun (WGS) entry which is preliminary data.</text>
</comment>
<name>A0ABU8L3Z4_9HYPH</name>
<accession>A0ABU8L3Z4</accession>
<keyword evidence="2" id="KW-1185">Reference proteome</keyword>
<gene>
    <name evidence="1" type="ORF">O7A60_24255</name>
</gene>
<dbReference type="RefSeq" id="WP_337108322.1">
    <property type="nucleotide sequence ID" value="NZ_JAPYKS010000020.1"/>
</dbReference>
<sequence>MRLQLEIKGASPEEKQRGIEAAKAVLAVAGISAEEAADGMAALENWDDSSFDDDEAPTDDEDVAAAIWMDANKAAIMACCADWPSDAMPETYQFLELVD</sequence>
<reference evidence="1 2" key="1">
    <citation type="submission" date="2022-12" db="EMBL/GenBank/DDBJ databases">
        <authorList>
            <person name="Muema E."/>
        </authorList>
    </citation>
    <scope>NUCLEOTIDE SEQUENCE [LARGE SCALE GENOMIC DNA]</scope>
    <source>
        <strain evidence="2">1326</strain>
    </source>
</reference>
<protein>
    <submittedName>
        <fullName evidence="1">Uncharacterized protein</fullName>
    </submittedName>
</protein>